<reference evidence="2" key="1">
    <citation type="journal article" date="2022" name="Mol. Ecol. Resour.">
        <title>The genomes of chicory, endive, great burdock and yacon provide insights into Asteraceae palaeo-polyploidization history and plant inulin production.</title>
        <authorList>
            <person name="Fan W."/>
            <person name="Wang S."/>
            <person name="Wang H."/>
            <person name="Wang A."/>
            <person name="Jiang F."/>
            <person name="Liu H."/>
            <person name="Zhao H."/>
            <person name="Xu D."/>
            <person name="Zhang Y."/>
        </authorList>
    </citation>
    <scope>NUCLEOTIDE SEQUENCE [LARGE SCALE GENOMIC DNA]</scope>
    <source>
        <strain evidence="2">cv. Niubang</strain>
    </source>
</reference>
<proteinExistence type="predicted"/>
<dbReference type="EMBL" id="CM042047">
    <property type="protein sequence ID" value="KAI3770797.1"/>
    <property type="molecule type" value="Genomic_DNA"/>
</dbReference>
<name>A0ACB9FI96_ARCLA</name>
<reference evidence="1 2" key="2">
    <citation type="journal article" date="2022" name="Mol. Ecol. Resour.">
        <title>The genomes of chicory, endive, great burdock and yacon provide insights into Asteraceae paleo-polyploidization history and plant inulin production.</title>
        <authorList>
            <person name="Fan W."/>
            <person name="Wang S."/>
            <person name="Wang H."/>
            <person name="Wang A."/>
            <person name="Jiang F."/>
            <person name="Liu H."/>
            <person name="Zhao H."/>
            <person name="Xu D."/>
            <person name="Zhang Y."/>
        </authorList>
    </citation>
    <scope>NUCLEOTIDE SEQUENCE [LARGE SCALE GENOMIC DNA]</scope>
    <source>
        <strain evidence="2">cv. Niubang</strain>
    </source>
</reference>
<dbReference type="Proteomes" id="UP001055879">
    <property type="component" value="Linkage Group LG01"/>
</dbReference>
<evidence type="ECO:0000313" key="1">
    <source>
        <dbReference type="EMBL" id="KAI3770797.1"/>
    </source>
</evidence>
<evidence type="ECO:0000313" key="2">
    <source>
        <dbReference type="Proteomes" id="UP001055879"/>
    </source>
</evidence>
<gene>
    <name evidence="1" type="ORF">L6452_01941</name>
</gene>
<keyword evidence="2" id="KW-1185">Reference proteome</keyword>
<accession>A0ACB9FI96</accession>
<protein>
    <submittedName>
        <fullName evidence="1">Uncharacterized protein</fullName>
    </submittedName>
</protein>
<sequence>MDVDDPSTQVPSSSSAKYPSFSPDYTDSNSEDYHSVHSLDLRDSFKFGVFIKAKQSEPKPQPEEDQGSNDLVKPDNYLLKSLNLGEDTSSSSKPSHFPKKNSHLPSKKPSNLKKGKSIVSDLPLKRKMSPSSKVEPHAHSTNGCSRHMTGNKSLLIDYVTKKGPTVTFGDNSRGSTRGYGTLSNGSITFNKVAYVEGLMHNLLSIKDFMKKNCLWHKRLSHLNFKTLNALSNKDLVVGMPKLSFVKEKLCATCEKGKLTKSSFKTKKCFSTSTPLQMLHMELCGPVSTPSLEGKRNSTLESFFDDKGIPQNFDAVRMVLWRGKNRTLCEASRSMLSESNLPT</sequence>
<comment type="caution">
    <text evidence="1">The sequence shown here is derived from an EMBL/GenBank/DDBJ whole genome shotgun (WGS) entry which is preliminary data.</text>
</comment>
<organism evidence="1 2">
    <name type="scientific">Arctium lappa</name>
    <name type="common">Greater burdock</name>
    <name type="synonym">Lappa major</name>
    <dbReference type="NCBI Taxonomy" id="4217"/>
    <lineage>
        <taxon>Eukaryota</taxon>
        <taxon>Viridiplantae</taxon>
        <taxon>Streptophyta</taxon>
        <taxon>Embryophyta</taxon>
        <taxon>Tracheophyta</taxon>
        <taxon>Spermatophyta</taxon>
        <taxon>Magnoliopsida</taxon>
        <taxon>eudicotyledons</taxon>
        <taxon>Gunneridae</taxon>
        <taxon>Pentapetalae</taxon>
        <taxon>asterids</taxon>
        <taxon>campanulids</taxon>
        <taxon>Asterales</taxon>
        <taxon>Asteraceae</taxon>
        <taxon>Carduoideae</taxon>
        <taxon>Cardueae</taxon>
        <taxon>Arctiinae</taxon>
        <taxon>Arctium</taxon>
    </lineage>
</organism>